<organism evidence="1 2">
    <name type="scientific">Coniosporium uncinatum</name>
    <dbReference type="NCBI Taxonomy" id="93489"/>
    <lineage>
        <taxon>Eukaryota</taxon>
        <taxon>Fungi</taxon>
        <taxon>Dikarya</taxon>
        <taxon>Ascomycota</taxon>
        <taxon>Pezizomycotina</taxon>
        <taxon>Dothideomycetes</taxon>
        <taxon>Dothideomycetes incertae sedis</taxon>
        <taxon>Coniosporium</taxon>
    </lineage>
</organism>
<reference evidence="1" key="1">
    <citation type="submission" date="2024-09" db="EMBL/GenBank/DDBJ databases">
        <title>Black Yeasts Isolated from many extreme environments.</title>
        <authorList>
            <person name="Coleine C."/>
            <person name="Stajich J.E."/>
            <person name="Selbmann L."/>
        </authorList>
    </citation>
    <scope>NUCLEOTIDE SEQUENCE</scope>
    <source>
        <strain evidence="1">CCFEE 5737</strain>
    </source>
</reference>
<evidence type="ECO:0000313" key="1">
    <source>
        <dbReference type="EMBL" id="KAK3063595.1"/>
    </source>
</evidence>
<sequence>MNEGLAMAFNAIRDTKTISTWTVFAFQLLEDIHAVLETKATAPFSELKAYSDLAISAVKSHTKFTSSFESKAWTDDMRVNTRRLLEVTQYIARYVHHDRIPEDRYRPFRPRNGKSDIVAAQPFRLHLLDPKFCGYVIFRISSTLQMYGLAFCSDISTVINVAHPYNAARRLIPDSPRWPDMDALISIHGARHIFVGSPPTNPQHFISRFWLACRSSPSQFAHFKRAISGEAKYDNYVRTEKKRRLTSEILQETEIIAKGITTVNFHGTRGLSAREVRSHAAAASDRTQREKGSGEKP</sequence>
<keyword evidence="2" id="KW-1185">Reference proteome</keyword>
<protein>
    <submittedName>
        <fullName evidence="1">Uncharacterized protein</fullName>
    </submittedName>
</protein>
<proteinExistence type="predicted"/>
<accession>A0ACC3D8X8</accession>
<dbReference type="Proteomes" id="UP001186974">
    <property type="component" value="Unassembled WGS sequence"/>
</dbReference>
<comment type="caution">
    <text evidence="1">The sequence shown here is derived from an EMBL/GenBank/DDBJ whole genome shotgun (WGS) entry which is preliminary data.</text>
</comment>
<name>A0ACC3D8X8_9PEZI</name>
<gene>
    <name evidence="1" type="ORF">LTS18_014298</name>
</gene>
<evidence type="ECO:0000313" key="2">
    <source>
        <dbReference type="Proteomes" id="UP001186974"/>
    </source>
</evidence>
<dbReference type="EMBL" id="JAWDJW010006788">
    <property type="protein sequence ID" value="KAK3063595.1"/>
    <property type="molecule type" value="Genomic_DNA"/>
</dbReference>